<dbReference type="InterPro" id="IPR036318">
    <property type="entry name" value="FAD-bd_PCMH-like_sf"/>
</dbReference>
<evidence type="ECO:0000313" key="3">
    <source>
        <dbReference type="EMBL" id="MDN4480759.1"/>
    </source>
</evidence>
<evidence type="ECO:0000256" key="1">
    <source>
        <dbReference type="ARBA" id="ARBA00023002"/>
    </source>
</evidence>
<dbReference type="SUPFAM" id="SSF56176">
    <property type="entry name" value="FAD-binding/transporter-associated domain-like"/>
    <property type="match status" value="1"/>
</dbReference>
<proteinExistence type="predicted"/>
<keyword evidence="4" id="KW-1185">Reference proteome</keyword>
<dbReference type="EMBL" id="JAUHQA010000001">
    <property type="protein sequence ID" value="MDN4480759.1"/>
    <property type="molecule type" value="Genomic_DNA"/>
</dbReference>
<evidence type="ECO:0000259" key="2">
    <source>
        <dbReference type="PROSITE" id="PS51387"/>
    </source>
</evidence>
<dbReference type="RefSeq" id="WP_301142221.1">
    <property type="nucleotide sequence ID" value="NZ_JAUHQA010000001.1"/>
</dbReference>
<dbReference type="InterPro" id="IPR010031">
    <property type="entry name" value="FAD_lactone_oxidase-like"/>
</dbReference>
<dbReference type="PANTHER" id="PTHR43762">
    <property type="entry name" value="L-GULONOLACTONE OXIDASE"/>
    <property type="match status" value="1"/>
</dbReference>
<gene>
    <name evidence="3" type="ORF">QQX02_07480</name>
</gene>
<dbReference type="Proteomes" id="UP001172708">
    <property type="component" value="Unassembled WGS sequence"/>
</dbReference>
<dbReference type="Pfam" id="PF04030">
    <property type="entry name" value="ALO"/>
    <property type="match status" value="1"/>
</dbReference>
<accession>A0ABT8GHB9</accession>
<dbReference type="PANTHER" id="PTHR43762:SF1">
    <property type="entry name" value="D-ARABINONO-1,4-LACTONE OXIDASE"/>
    <property type="match status" value="1"/>
</dbReference>
<dbReference type="InterPro" id="IPR016166">
    <property type="entry name" value="FAD-bd_PCMH"/>
</dbReference>
<reference evidence="3" key="1">
    <citation type="submission" date="2023-06" db="EMBL/GenBank/DDBJ databases">
        <title>Egi l300058.</title>
        <authorList>
            <person name="Gao L."/>
            <person name="Fang B.-Z."/>
            <person name="Li W.-J."/>
        </authorList>
    </citation>
    <scope>NUCLEOTIDE SEQUENCE</scope>
    <source>
        <strain evidence="3">EGI L300058</strain>
    </source>
</reference>
<dbReference type="InterPro" id="IPR016167">
    <property type="entry name" value="FAD-bd_PCMH_sub1"/>
</dbReference>
<dbReference type="PROSITE" id="PS51387">
    <property type="entry name" value="FAD_PCMH"/>
    <property type="match status" value="1"/>
</dbReference>
<dbReference type="Gene3D" id="3.30.70.2530">
    <property type="match status" value="1"/>
</dbReference>
<dbReference type="InterPro" id="IPR016171">
    <property type="entry name" value="Vanillyl_alc_oxidase_C-sub2"/>
</dbReference>
<dbReference type="InterPro" id="IPR006094">
    <property type="entry name" value="Oxid_FAD_bind_N"/>
</dbReference>
<dbReference type="Gene3D" id="1.10.45.10">
    <property type="entry name" value="Vanillyl-alcohol Oxidase, Chain A, domain 4"/>
    <property type="match status" value="1"/>
</dbReference>
<dbReference type="InterPro" id="IPR007173">
    <property type="entry name" value="ALO_C"/>
</dbReference>
<comment type="caution">
    <text evidence="3">The sequence shown here is derived from an EMBL/GenBank/DDBJ whole genome shotgun (WGS) entry which is preliminary data.</text>
</comment>
<feature type="domain" description="FAD-binding PCMH-type" evidence="2">
    <location>
        <begin position="11"/>
        <end position="176"/>
    </location>
</feature>
<dbReference type="Gene3D" id="3.30.43.10">
    <property type="entry name" value="Uridine Diphospho-n-acetylenolpyruvylglucosamine Reductase, domain 2"/>
    <property type="match status" value="1"/>
</dbReference>
<sequence length="418" mass="44107">MSIGATWAGTHTFTAPELVEARSIPEVQEAVVGADGPVRALGTRHSFNDLADSTGRLVTVTGIPADATVDEEARTVTVGAGTRYGELAVWLESHGWALHNMGSLPHISVGGAVATGTHGSGLTNGCLSDAVAALTYVNAAGELVEARRGDEGFEGLVVGLGAYGIVVRVTLDIQPTYLVRQDVYRGLSWEAALGDLSAIMGAGYSVSLFTLWDEPTIQQAWRKTRIGLGEDPQDGWQGARFETAAEAGLVDVPPANLTVKGGVPGPWLERLPHFRLDSTPSNGDEIQTEYFVALADGAEALAAVKALGHEIAPHLLVSELRTVAADGLWLSGAYGRDTLAIHFTWRNAPEAVAALTPRIEAALAPFGARPHWGKVHTMTADAVAAVTPRLADARAQFETLDPAGRFANAHLRRLGVRL</sequence>
<protein>
    <submittedName>
        <fullName evidence="3">FAD-binding protein</fullName>
    </submittedName>
</protein>
<keyword evidence="1" id="KW-0560">Oxidoreductase</keyword>
<name>A0ABT8GHB9_9MICO</name>
<organism evidence="3 4">
    <name type="scientific">Demequina muriae</name>
    <dbReference type="NCBI Taxonomy" id="3051664"/>
    <lineage>
        <taxon>Bacteria</taxon>
        <taxon>Bacillati</taxon>
        <taxon>Actinomycetota</taxon>
        <taxon>Actinomycetes</taxon>
        <taxon>Micrococcales</taxon>
        <taxon>Demequinaceae</taxon>
        <taxon>Demequina</taxon>
    </lineage>
</organism>
<evidence type="ECO:0000313" key="4">
    <source>
        <dbReference type="Proteomes" id="UP001172708"/>
    </source>
</evidence>
<dbReference type="InterPro" id="IPR016169">
    <property type="entry name" value="FAD-bd_PCMH_sub2"/>
</dbReference>
<dbReference type="Pfam" id="PF01565">
    <property type="entry name" value="FAD_binding_4"/>
    <property type="match status" value="1"/>
</dbReference>
<dbReference type="Gene3D" id="3.30.70.2520">
    <property type="match status" value="1"/>
</dbReference>
<dbReference type="Gene3D" id="3.30.465.10">
    <property type="match status" value="1"/>
</dbReference>